<evidence type="ECO:0000313" key="3">
    <source>
        <dbReference type="Proteomes" id="UP000320231"/>
    </source>
</evidence>
<evidence type="ECO:0000259" key="1">
    <source>
        <dbReference type="PROSITE" id="PS50883"/>
    </source>
</evidence>
<dbReference type="SMART" id="SM00052">
    <property type="entry name" value="EAL"/>
    <property type="match status" value="1"/>
</dbReference>
<dbReference type="GO" id="GO:0071111">
    <property type="term" value="F:cyclic-guanylate-specific phosphodiesterase activity"/>
    <property type="evidence" value="ECO:0007669"/>
    <property type="project" value="InterPro"/>
</dbReference>
<dbReference type="AlphaFoldDB" id="A0A455U725"/>
<name>A0A455U725_9GAMM</name>
<proteinExistence type="predicted"/>
<dbReference type="InterPro" id="IPR050706">
    <property type="entry name" value="Cyclic-di-GMP_PDE-like"/>
</dbReference>
<dbReference type="Pfam" id="PF00563">
    <property type="entry name" value="EAL"/>
    <property type="match status" value="1"/>
</dbReference>
<dbReference type="EMBL" id="AP019514">
    <property type="protein sequence ID" value="BBI60058.1"/>
    <property type="molecule type" value="Genomic_DNA"/>
</dbReference>
<dbReference type="PANTHER" id="PTHR33121">
    <property type="entry name" value="CYCLIC DI-GMP PHOSPHODIESTERASE PDEF"/>
    <property type="match status" value="1"/>
</dbReference>
<dbReference type="InterPro" id="IPR035919">
    <property type="entry name" value="EAL_sf"/>
</dbReference>
<dbReference type="SUPFAM" id="SSF141868">
    <property type="entry name" value="EAL domain-like"/>
    <property type="match status" value="1"/>
</dbReference>
<reference evidence="2 3" key="1">
    <citation type="journal article" date="2019" name="Microbiol. Resour. Announc.">
        <title>Complete Genome Sequence of Halomonas sulfidaeris Strain Esulfide1 Isolated from a Metal Sulfide Rock at a Depth of 2,200 Meters, Obtained Using Nanopore Sequencing.</title>
        <authorList>
            <person name="Saito M."/>
            <person name="Nishigata A."/>
            <person name="Galipon J."/>
            <person name="Arakawa K."/>
        </authorList>
    </citation>
    <scope>NUCLEOTIDE SEQUENCE [LARGE SCALE GENOMIC DNA]</scope>
    <source>
        <strain evidence="2 3">ATCC BAA-803</strain>
    </source>
</reference>
<dbReference type="KEGG" id="hsr:HSBAA_13640"/>
<gene>
    <name evidence="2" type="ORF">HSBAA_13640</name>
</gene>
<dbReference type="CDD" id="cd01948">
    <property type="entry name" value="EAL"/>
    <property type="match status" value="1"/>
</dbReference>
<sequence length="253" mass="27930">MYQPKQDLKQRQVIGVEALVRWQDPERGLLSPDSFIPLAEQSGLMVPLTWLVLELALAQQAKWQARGWSLNVAINIPAAFIQSEGMLEAFDRLTQHHGALLSNITLELTESVGVECLGYACHVLKALQQRGCQLSLDDFGTGYSSLSQLHRLPFNELKIDRSFVSSIDQDKDALAITASIIDLGKRLGLKIVAEGIETMAQHTLLVEAGCTVGQGHYFARPLTAADFDAWFSEYLPTAPTPQQQSMLSCCKAF</sequence>
<dbReference type="Gene3D" id="3.20.20.450">
    <property type="entry name" value="EAL domain"/>
    <property type="match status" value="1"/>
</dbReference>
<dbReference type="Proteomes" id="UP000320231">
    <property type="component" value="Chromosome"/>
</dbReference>
<dbReference type="PANTHER" id="PTHR33121:SF71">
    <property type="entry name" value="OXYGEN SENSOR PROTEIN DOSP"/>
    <property type="match status" value="1"/>
</dbReference>
<organism evidence="2 3">
    <name type="scientific">Vreelandella sulfidaeris</name>
    <dbReference type="NCBI Taxonomy" id="115553"/>
    <lineage>
        <taxon>Bacteria</taxon>
        <taxon>Pseudomonadati</taxon>
        <taxon>Pseudomonadota</taxon>
        <taxon>Gammaproteobacteria</taxon>
        <taxon>Oceanospirillales</taxon>
        <taxon>Halomonadaceae</taxon>
        <taxon>Vreelandella</taxon>
    </lineage>
</organism>
<accession>A0A455U725</accession>
<feature type="domain" description="EAL" evidence="1">
    <location>
        <begin position="1"/>
        <end position="235"/>
    </location>
</feature>
<protein>
    <recommendedName>
        <fullName evidence="1">EAL domain-containing protein</fullName>
    </recommendedName>
</protein>
<dbReference type="PROSITE" id="PS50883">
    <property type="entry name" value="EAL"/>
    <property type="match status" value="1"/>
</dbReference>
<evidence type="ECO:0000313" key="2">
    <source>
        <dbReference type="EMBL" id="BBI60058.1"/>
    </source>
</evidence>
<dbReference type="InterPro" id="IPR001633">
    <property type="entry name" value="EAL_dom"/>
</dbReference>